<proteinExistence type="predicted"/>
<comment type="caution">
    <text evidence="2">The sequence shown here is derived from an EMBL/GenBank/DDBJ whole genome shotgun (WGS) entry which is preliminary data.</text>
</comment>
<protein>
    <submittedName>
        <fullName evidence="2">Uncharacterized protein</fullName>
    </submittedName>
</protein>
<evidence type="ECO:0000256" key="1">
    <source>
        <dbReference type="SAM" id="Phobius"/>
    </source>
</evidence>
<reference evidence="2" key="1">
    <citation type="submission" date="2021-01" db="EMBL/GenBank/DDBJ databases">
        <authorList>
            <person name="Li R."/>
            <person name="Bekaert M."/>
        </authorList>
    </citation>
    <scope>NUCLEOTIDE SEQUENCE</scope>
    <source>
        <strain evidence="2">Farmed</strain>
    </source>
</reference>
<gene>
    <name evidence="2" type="ORF">SPHA_36817</name>
</gene>
<keyword evidence="3" id="KW-1185">Reference proteome</keyword>
<evidence type="ECO:0000313" key="3">
    <source>
        <dbReference type="Proteomes" id="UP000597762"/>
    </source>
</evidence>
<keyword evidence="1" id="KW-0472">Membrane</keyword>
<dbReference type="AlphaFoldDB" id="A0A812CCH5"/>
<evidence type="ECO:0000313" key="2">
    <source>
        <dbReference type="EMBL" id="CAE1269943.1"/>
    </source>
</evidence>
<keyword evidence="1" id="KW-0812">Transmembrane</keyword>
<feature type="transmembrane region" description="Helical" evidence="1">
    <location>
        <begin position="95"/>
        <end position="114"/>
    </location>
</feature>
<feature type="transmembrane region" description="Helical" evidence="1">
    <location>
        <begin position="15"/>
        <end position="38"/>
    </location>
</feature>
<keyword evidence="1" id="KW-1133">Transmembrane helix</keyword>
<sequence>MDLSLSLFFPLISDLFWSSVLSFQSPSFFFLFTFSFYPPQSLSSRFIQETFFSILPSPFKCFLFPLIFGKNDLPSLYTDIFSILSDIYSHLLYKYYYWASLFLPLSHAIFFLSYSTHFLPLPLVLFPPSFIFLSLFCLSVLQDDLCLSLSSLSSLISFFPPSQKPFSLSLFLFLSLWCCLFFNPCDKRRGTG</sequence>
<dbReference type="EMBL" id="CAHIKZ030001619">
    <property type="protein sequence ID" value="CAE1269943.1"/>
    <property type="molecule type" value="Genomic_DNA"/>
</dbReference>
<feature type="transmembrane region" description="Helical" evidence="1">
    <location>
        <begin position="166"/>
        <end position="185"/>
    </location>
</feature>
<feature type="transmembrane region" description="Helical" evidence="1">
    <location>
        <begin position="121"/>
        <end position="141"/>
    </location>
</feature>
<dbReference type="Proteomes" id="UP000597762">
    <property type="component" value="Unassembled WGS sequence"/>
</dbReference>
<organism evidence="2 3">
    <name type="scientific">Acanthosepion pharaonis</name>
    <name type="common">Pharaoh cuttlefish</name>
    <name type="synonym">Sepia pharaonis</name>
    <dbReference type="NCBI Taxonomy" id="158019"/>
    <lineage>
        <taxon>Eukaryota</taxon>
        <taxon>Metazoa</taxon>
        <taxon>Spiralia</taxon>
        <taxon>Lophotrochozoa</taxon>
        <taxon>Mollusca</taxon>
        <taxon>Cephalopoda</taxon>
        <taxon>Coleoidea</taxon>
        <taxon>Decapodiformes</taxon>
        <taxon>Sepiida</taxon>
        <taxon>Sepiina</taxon>
        <taxon>Sepiidae</taxon>
        <taxon>Acanthosepion</taxon>
    </lineage>
</organism>
<name>A0A812CCH5_ACAPH</name>
<accession>A0A812CCH5</accession>
<feature type="transmembrane region" description="Helical" evidence="1">
    <location>
        <begin position="50"/>
        <end position="68"/>
    </location>
</feature>